<dbReference type="EC" id="2.4.2.10" evidence="2 6"/>
<dbReference type="CDD" id="cd06223">
    <property type="entry name" value="PRTases_typeI"/>
    <property type="match status" value="1"/>
</dbReference>
<comment type="pathway">
    <text evidence="1 6">Pyrimidine metabolism; UMP biosynthesis via de novo pathway; UMP from orotate: step 1/2.</text>
</comment>
<evidence type="ECO:0000313" key="9">
    <source>
        <dbReference type="Proteomes" id="UP000664218"/>
    </source>
</evidence>
<dbReference type="Proteomes" id="UP000664218">
    <property type="component" value="Unassembled WGS sequence"/>
</dbReference>
<dbReference type="HAMAP" id="MF_01208">
    <property type="entry name" value="PyrE"/>
    <property type="match status" value="1"/>
</dbReference>
<comment type="subunit">
    <text evidence="6">Homodimer.</text>
</comment>
<evidence type="ECO:0000256" key="4">
    <source>
        <dbReference type="ARBA" id="ARBA00022679"/>
    </source>
</evidence>
<reference evidence="8" key="1">
    <citation type="submission" date="2021-03" db="EMBL/GenBank/DDBJ databases">
        <title>Proteiniclasticum marinus sp. nov., isolated from tidal flat sediment.</title>
        <authorList>
            <person name="Namirimu T."/>
            <person name="Yang J.-A."/>
            <person name="Yang S.-H."/>
            <person name="Kim Y.-J."/>
            <person name="Kwon K.K."/>
        </authorList>
    </citation>
    <scope>NUCLEOTIDE SEQUENCE</scope>
    <source>
        <strain evidence="8">SCR006</strain>
    </source>
</reference>
<sequence>MREIAEILLKIRAVSLSPSEPFTWASGIISPIYCDNRLLLSYRKEWGVVMEAMREVVEKEFPDAECIMGTAAAGIPHASVLAYLMEKPSGFVRGKAKDHGRKNQIEGKIQEGMKVVVIEDLISTGGSSIEVVEALREAGCDVLGMVSIFTYGMEKANRAMKEKEVKLHALTTYSELLDTALTMDYITEKDREKLKVFMENPQDEGWRKM</sequence>
<proteinExistence type="inferred from homology"/>
<keyword evidence="4 6" id="KW-0808">Transferase</keyword>
<comment type="cofactor">
    <cofactor evidence="6">
        <name>Mg(2+)</name>
        <dbReference type="ChEBI" id="CHEBI:18420"/>
    </cofactor>
</comment>
<evidence type="ECO:0000259" key="7">
    <source>
        <dbReference type="Pfam" id="PF00156"/>
    </source>
</evidence>
<dbReference type="GO" id="GO:0000287">
    <property type="term" value="F:magnesium ion binding"/>
    <property type="evidence" value="ECO:0007669"/>
    <property type="project" value="UniProtKB-UniRule"/>
</dbReference>
<feature type="binding site" description="in other chain" evidence="6">
    <location>
        <begin position="119"/>
        <end position="127"/>
    </location>
    <ligand>
        <name>5-phospho-alpha-D-ribose 1-diphosphate</name>
        <dbReference type="ChEBI" id="CHEBI:58017"/>
        <note>ligand shared between dimeric partners</note>
    </ligand>
</feature>
<dbReference type="PANTHER" id="PTHR19278">
    <property type="entry name" value="OROTATE PHOSPHORIBOSYLTRANSFERASE"/>
    <property type="match status" value="1"/>
</dbReference>
<dbReference type="Pfam" id="PF00156">
    <property type="entry name" value="Pribosyltran"/>
    <property type="match status" value="1"/>
</dbReference>
<dbReference type="PANTHER" id="PTHR19278:SF9">
    <property type="entry name" value="URIDINE 5'-MONOPHOSPHATE SYNTHASE"/>
    <property type="match status" value="1"/>
</dbReference>
<keyword evidence="9" id="KW-1185">Reference proteome</keyword>
<comment type="catalytic activity">
    <reaction evidence="6">
        <text>orotidine 5'-phosphate + diphosphate = orotate + 5-phospho-alpha-D-ribose 1-diphosphate</text>
        <dbReference type="Rhea" id="RHEA:10380"/>
        <dbReference type="ChEBI" id="CHEBI:30839"/>
        <dbReference type="ChEBI" id="CHEBI:33019"/>
        <dbReference type="ChEBI" id="CHEBI:57538"/>
        <dbReference type="ChEBI" id="CHEBI:58017"/>
        <dbReference type="EC" id="2.4.2.10"/>
    </reaction>
</comment>
<name>A0A939HDG2_9CLOT</name>
<dbReference type="InterPro" id="IPR004467">
    <property type="entry name" value="Or_phspho_trans_dom"/>
</dbReference>
<comment type="caution">
    <text evidence="8">The sequence shown here is derived from an EMBL/GenBank/DDBJ whole genome shotgun (WGS) entry which is preliminary data.</text>
</comment>
<evidence type="ECO:0000256" key="2">
    <source>
        <dbReference type="ARBA" id="ARBA00011971"/>
    </source>
</evidence>
<dbReference type="InterPro" id="IPR000836">
    <property type="entry name" value="PRTase_dom"/>
</dbReference>
<comment type="function">
    <text evidence="6">Catalyzes the transfer of a ribosyl phosphate group from 5-phosphoribose 1-diphosphate to orotate, leading to the formation of orotidine monophosphate (OMP).</text>
</comment>
<feature type="binding site" evidence="6">
    <location>
        <position position="123"/>
    </location>
    <ligand>
        <name>orotate</name>
        <dbReference type="ChEBI" id="CHEBI:30839"/>
    </ligand>
</feature>
<keyword evidence="6" id="KW-0460">Magnesium</keyword>
<keyword evidence="5 6" id="KW-0665">Pyrimidine biosynthesis</keyword>
<comment type="caution">
    <text evidence="6">Lacks conserved residue(s) required for the propagation of feature annotation.</text>
</comment>
<feature type="binding site" evidence="6">
    <location>
        <position position="97"/>
    </location>
    <ligand>
        <name>5-phospho-alpha-D-ribose 1-diphosphate</name>
        <dbReference type="ChEBI" id="CHEBI:58017"/>
        <note>ligand shared between dimeric partners</note>
    </ligand>
</feature>
<dbReference type="GO" id="GO:0019856">
    <property type="term" value="P:pyrimidine nucleobase biosynthetic process"/>
    <property type="evidence" value="ECO:0007669"/>
    <property type="project" value="TreeGrafter"/>
</dbReference>
<dbReference type="NCBIfam" id="TIGR00336">
    <property type="entry name" value="pyrE"/>
    <property type="match status" value="1"/>
</dbReference>
<evidence type="ECO:0000256" key="5">
    <source>
        <dbReference type="ARBA" id="ARBA00022975"/>
    </source>
</evidence>
<dbReference type="InterPro" id="IPR023031">
    <property type="entry name" value="OPRT"/>
</dbReference>
<dbReference type="Gene3D" id="3.40.50.2020">
    <property type="match status" value="1"/>
</dbReference>
<evidence type="ECO:0000256" key="6">
    <source>
        <dbReference type="HAMAP-Rule" id="MF_01208"/>
    </source>
</evidence>
<protein>
    <recommendedName>
        <fullName evidence="2 6">Orotate phosphoribosyltransferase</fullName>
        <shortName evidence="6">OPRT</shortName>
        <shortName evidence="6">OPRTase</shortName>
        <ecNumber evidence="2 6">2.4.2.10</ecNumber>
    </recommendedName>
</protein>
<dbReference type="EMBL" id="JAFNJU010000008">
    <property type="protein sequence ID" value="MBO1265535.1"/>
    <property type="molecule type" value="Genomic_DNA"/>
</dbReference>
<comment type="similarity">
    <text evidence="6">Belongs to the purine/pyrimidine phosphoribosyltransferase family. PyrE subfamily.</text>
</comment>
<dbReference type="AlphaFoldDB" id="A0A939HDG2"/>
<dbReference type="InterPro" id="IPR029057">
    <property type="entry name" value="PRTase-like"/>
</dbReference>
<dbReference type="GO" id="GO:0044205">
    <property type="term" value="P:'de novo' UMP biosynthetic process"/>
    <property type="evidence" value="ECO:0007669"/>
    <property type="project" value="UniProtKB-UniRule"/>
</dbReference>
<gene>
    <name evidence="6" type="primary">pyrE</name>
    <name evidence="8" type="ORF">J3A84_10870</name>
</gene>
<dbReference type="RefSeq" id="WP_207600060.1">
    <property type="nucleotide sequence ID" value="NZ_JAFNJU010000008.1"/>
</dbReference>
<dbReference type="SUPFAM" id="SSF53271">
    <property type="entry name" value="PRTase-like"/>
    <property type="match status" value="1"/>
</dbReference>
<feature type="domain" description="Phosphoribosyltransferase" evidence="7">
    <location>
        <begin position="66"/>
        <end position="164"/>
    </location>
</feature>
<keyword evidence="3 6" id="KW-0328">Glycosyltransferase</keyword>
<evidence type="ECO:0000256" key="3">
    <source>
        <dbReference type="ARBA" id="ARBA00022676"/>
    </source>
</evidence>
<feature type="binding site" evidence="6">
    <location>
        <position position="93"/>
    </location>
    <ligand>
        <name>5-phospho-alpha-D-ribose 1-diphosphate</name>
        <dbReference type="ChEBI" id="CHEBI:58017"/>
        <note>ligand shared between dimeric partners</note>
    </ligand>
</feature>
<evidence type="ECO:0000256" key="1">
    <source>
        <dbReference type="ARBA" id="ARBA00004889"/>
    </source>
</evidence>
<feature type="binding site" evidence="6">
    <location>
        <position position="99"/>
    </location>
    <ligand>
        <name>5-phospho-alpha-D-ribose 1-diphosphate</name>
        <dbReference type="ChEBI" id="CHEBI:58017"/>
        <note>ligand shared between dimeric partners</note>
    </ligand>
</feature>
<dbReference type="GO" id="GO:0004588">
    <property type="term" value="F:orotate phosphoribosyltransferase activity"/>
    <property type="evidence" value="ECO:0007669"/>
    <property type="project" value="UniProtKB-UniRule"/>
</dbReference>
<organism evidence="8 9">
    <name type="scientific">Proteiniclasticum aestuarii</name>
    <dbReference type="NCBI Taxonomy" id="2817862"/>
    <lineage>
        <taxon>Bacteria</taxon>
        <taxon>Bacillati</taxon>
        <taxon>Bacillota</taxon>
        <taxon>Clostridia</taxon>
        <taxon>Eubacteriales</taxon>
        <taxon>Clostridiaceae</taxon>
        <taxon>Proteiniclasticum</taxon>
    </lineage>
</organism>
<accession>A0A939HDG2</accession>
<evidence type="ECO:0000313" key="8">
    <source>
        <dbReference type="EMBL" id="MBO1265535.1"/>
    </source>
</evidence>